<feature type="transmembrane region" description="Helical" evidence="1">
    <location>
        <begin position="146"/>
        <end position="169"/>
    </location>
</feature>
<dbReference type="Proteomes" id="UP000192746">
    <property type="component" value="Unassembled WGS sequence"/>
</dbReference>
<organism evidence="2 3">
    <name type="scientific">Zunongwangia atlantica 22II14-10F7</name>
    <dbReference type="NCBI Taxonomy" id="1185767"/>
    <lineage>
        <taxon>Bacteria</taxon>
        <taxon>Pseudomonadati</taxon>
        <taxon>Bacteroidota</taxon>
        <taxon>Flavobacteriia</taxon>
        <taxon>Flavobacteriales</taxon>
        <taxon>Flavobacteriaceae</taxon>
        <taxon>Zunongwangia</taxon>
    </lineage>
</organism>
<feature type="transmembrane region" description="Helical" evidence="1">
    <location>
        <begin position="66"/>
        <end position="83"/>
    </location>
</feature>
<keyword evidence="1" id="KW-0812">Transmembrane</keyword>
<dbReference type="STRING" id="1185767.IIF7_01450"/>
<protein>
    <submittedName>
        <fullName evidence="2">Uncharacterized protein</fullName>
    </submittedName>
</protein>
<evidence type="ECO:0000313" key="3">
    <source>
        <dbReference type="Proteomes" id="UP000192746"/>
    </source>
</evidence>
<reference evidence="2 3" key="1">
    <citation type="submission" date="2013-04" db="EMBL/GenBank/DDBJ databases">
        <title>Zunongwangia sp. 22II14-10F7 Genome Sequencing.</title>
        <authorList>
            <person name="Lai Q."/>
            <person name="Shao Z."/>
        </authorList>
    </citation>
    <scope>NUCLEOTIDE SEQUENCE [LARGE SCALE GENOMIC DNA]</scope>
    <source>
        <strain evidence="2 3">22II14-10F7</strain>
    </source>
</reference>
<feature type="transmembrane region" description="Helical" evidence="1">
    <location>
        <begin position="119"/>
        <end position="140"/>
    </location>
</feature>
<dbReference type="AlphaFoldDB" id="A0A1Y1TA20"/>
<dbReference type="RefSeq" id="WP_084839879.1">
    <property type="nucleotide sequence ID" value="NZ_ARYN01000001.1"/>
</dbReference>
<evidence type="ECO:0000256" key="1">
    <source>
        <dbReference type="SAM" id="Phobius"/>
    </source>
</evidence>
<sequence>MNDFQHIKDQWQQHKTPSQPKNIEVIIAKSKNIARKQQISKVVLGITVLILIAFFVYVSAYKNTRAFWGLGLMIGCICIRIMMEYLSGFKKAGFPLHQSMNHFNKQLISYYKSRKIIHYLWTPLLFATYIFGFVLLLPIFKQQLSGGFYTYILISSILTFIALATLIGFQVKKELKIIKSLQ</sequence>
<comment type="caution">
    <text evidence="2">The sequence shown here is derived from an EMBL/GenBank/DDBJ whole genome shotgun (WGS) entry which is preliminary data.</text>
</comment>
<keyword evidence="1" id="KW-0472">Membrane</keyword>
<proteinExistence type="predicted"/>
<feature type="transmembrane region" description="Helical" evidence="1">
    <location>
        <begin position="39"/>
        <end position="60"/>
    </location>
</feature>
<accession>A0A1Y1TA20</accession>
<name>A0A1Y1TA20_9FLAO</name>
<dbReference type="EMBL" id="ARYN01000001">
    <property type="protein sequence ID" value="ORL47385.1"/>
    <property type="molecule type" value="Genomic_DNA"/>
</dbReference>
<keyword evidence="1" id="KW-1133">Transmembrane helix</keyword>
<evidence type="ECO:0000313" key="2">
    <source>
        <dbReference type="EMBL" id="ORL47385.1"/>
    </source>
</evidence>
<dbReference type="OrthoDB" id="659392at2"/>
<keyword evidence="3" id="KW-1185">Reference proteome</keyword>
<gene>
    <name evidence="2" type="ORF">IIF7_01450</name>
</gene>